<dbReference type="AlphaFoldDB" id="A0AAV7J9S8"/>
<dbReference type="Proteomes" id="UP001165289">
    <property type="component" value="Unassembled WGS sequence"/>
</dbReference>
<feature type="compositionally biased region" description="Basic and acidic residues" evidence="1">
    <location>
        <begin position="389"/>
        <end position="398"/>
    </location>
</feature>
<organism evidence="2 3">
    <name type="scientific">Oopsacas minuta</name>
    <dbReference type="NCBI Taxonomy" id="111878"/>
    <lineage>
        <taxon>Eukaryota</taxon>
        <taxon>Metazoa</taxon>
        <taxon>Porifera</taxon>
        <taxon>Hexactinellida</taxon>
        <taxon>Hexasterophora</taxon>
        <taxon>Lyssacinosida</taxon>
        <taxon>Leucopsacidae</taxon>
        <taxon>Oopsacas</taxon>
    </lineage>
</organism>
<feature type="region of interest" description="Disordered" evidence="1">
    <location>
        <begin position="160"/>
        <end position="213"/>
    </location>
</feature>
<dbReference type="InterPro" id="IPR027886">
    <property type="entry name" value="SPMIP4"/>
</dbReference>
<reference evidence="2 3" key="1">
    <citation type="journal article" date="2023" name="BMC Biol.">
        <title>The compact genome of the sponge Oopsacas minuta (Hexactinellida) is lacking key metazoan core genes.</title>
        <authorList>
            <person name="Santini S."/>
            <person name="Schenkelaars Q."/>
            <person name="Jourda C."/>
            <person name="Duchesne M."/>
            <person name="Belahbib H."/>
            <person name="Rocher C."/>
            <person name="Selva M."/>
            <person name="Riesgo A."/>
            <person name="Vervoort M."/>
            <person name="Leys S.P."/>
            <person name="Kodjabachian L."/>
            <person name="Le Bivic A."/>
            <person name="Borchiellini C."/>
            <person name="Claverie J.M."/>
            <person name="Renard E."/>
        </authorList>
    </citation>
    <scope>NUCLEOTIDE SEQUENCE [LARGE SCALE GENOMIC DNA]</scope>
    <source>
        <strain evidence="2">SPO-2</strain>
    </source>
</reference>
<proteinExistence type="predicted"/>
<sequence length="571" mass="64636">MVSKDYQTDMTAVLSPTFQSSQLHTPRHLSRITIDDNKYHGYRTKSVGTPSPADGPATQLDGSIWGRKHGYGGIGMNTNTEPGPISLSTEFPRSHKHFTSGIHPHPRTSQQIYRTSLDLDNIRSHDFKTTDRRDRIKELQSPFPAEHPFYSHTPRFSMFPGIQPSSYTPESSRPSSAGSPDRFIRRLTSGRPPSGNPNYNQAGASVYPDPKIRAPPPIVLAKTKGQGLRQEMSASRRVRSAAENWELDEVISRSDNLVWDVPRSARHEKVVTYPSPRLIFEGHKDWSRHESAVPVQDIKRLVSARTNHVLENLQRSYLQTTYQRQFTGVGPQGEAKLDDYVPGYRPYSAERGSALSTRTQLPSASYYRAVPWEGRHSASAAHFLRHSQTPREIERGETIDETTEGEQRCEEESSSDEEAADEKTSSRRVSFRNQSANQSDSLQLTSPTQFEYPEVIQHIYDPEEPLLDTERSGTIDVSGPNSPMSLKSSLKRVHISERPSSAPSDAPPIVRTPRTITSSKRLMDAYTFNRSELRKNFHYIHPEVSPDLRELARYPSAKRHTIHGIHSYYFH</sequence>
<feature type="region of interest" description="Disordered" evidence="1">
    <location>
        <begin position="41"/>
        <end position="66"/>
    </location>
</feature>
<evidence type="ECO:0000256" key="1">
    <source>
        <dbReference type="SAM" id="MobiDB-lite"/>
    </source>
</evidence>
<gene>
    <name evidence="2" type="ORF">LOD99_12922</name>
</gene>
<feature type="compositionally biased region" description="Low complexity" evidence="1">
    <location>
        <begin position="164"/>
        <end position="176"/>
    </location>
</feature>
<accession>A0AAV7J9S8</accession>
<evidence type="ECO:0000313" key="2">
    <source>
        <dbReference type="EMBL" id="KAI6645659.1"/>
    </source>
</evidence>
<comment type="caution">
    <text evidence="2">The sequence shown here is derived from an EMBL/GenBank/DDBJ whole genome shotgun (WGS) entry which is preliminary data.</text>
</comment>
<feature type="region of interest" description="Disordered" evidence="1">
    <location>
        <begin position="382"/>
        <end position="446"/>
    </location>
</feature>
<name>A0AAV7J9S8_9METZ</name>
<feature type="compositionally biased region" description="Polar residues" evidence="1">
    <location>
        <begin position="427"/>
        <end position="446"/>
    </location>
</feature>
<dbReference type="GO" id="GO:0005813">
    <property type="term" value="C:centrosome"/>
    <property type="evidence" value="ECO:0007669"/>
    <property type="project" value="TreeGrafter"/>
</dbReference>
<dbReference type="EMBL" id="JAKMXF010000365">
    <property type="protein sequence ID" value="KAI6645659.1"/>
    <property type="molecule type" value="Genomic_DNA"/>
</dbReference>
<dbReference type="Pfam" id="PF15093">
    <property type="entry name" value="SPMIP4-like"/>
    <property type="match status" value="1"/>
</dbReference>
<dbReference type="PANTHER" id="PTHR31393">
    <property type="entry name" value="C5ORF31"/>
    <property type="match status" value="1"/>
</dbReference>
<evidence type="ECO:0000313" key="3">
    <source>
        <dbReference type="Proteomes" id="UP001165289"/>
    </source>
</evidence>
<dbReference type="PANTHER" id="PTHR31393:SF2">
    <property type="entry name" value="CHROMOSOME 7 OPEN READING FRAME 31"/>
    <property type="match status" value="1"/>
</dbReference>
<keyword evidence="3" id="KW-1185">Reference proteome</keyword>
<protein>
    <submittedName>
        <fullName evidence="2">Uncharacterized protein</fullName>
    </submittedName>
</protein>